<dbReference type="RefSeq" id="WP_129604837.1">
    <property type="nucleotide sequence ID" value="NZ_CP035544.1"/>
</dbReference>
<dbReference type="KEGG" id="mur:EQY75_08335"/>
<sequence>MVKRKTTRKFRKLHRYLGLLLGIQFLMWTISGIYFSWTDIDEIHGDHYRKENRTSLEFETLVNPVSPIGLDGISSLELREIGGRPYYWINNSYLINAETGDRKLEITQAEALQVAGNHMLPELRVKSIERLEEVGSHHEYRGKPLPAFVISYDTPKNVQAYVSIADGSFQTIRYRDWRWFDFLWMMHTMDYEGRDDFNTILLRGFSLFGLLTILSGFTLFYLSSPTLRKKVRKKKYN</sequence>
<dbReference type="InterPro" id="IPR005625">
    <property type="entry name" value="PepSY-ass_TM"/>
</dbReference>
<name>A0A411E9Z0_9FLAO</name>
<feature type="transmembrane region" description="Helical" evidence="1">
    <location>
        <begin position="16"/>
        <end position="37"/>
    </location>
</feature>
<accession>A0A411E9Z0</accession>
<dbReference type="OrthoDB" id="9806195at2"/>
<feature type="transmembrane region" description="Helical" evidence="1">
    <location>
        <begin position="200"/>
        <end position="222"/>
    </location>
</feature>
<evidence type="ECO:0000256" key="1">
    <source>
        <dbReference type="SAM" id="Phobius"/>
    </source>
</evidence>
<keyword evidence="3" id="KW-1185">Reference proteome</keyword>
<keyword evidence="1" id="KW-0472">Membrane</keyword>
<evidence type="ECO:0000313" key="2">
    <source>
        <dbReference type="EMBL" id="QBA64531.1"/>
    </source>
</evidence>
<gene>
    <name evidence="2" type="ORF">EQY75_08335</name>
</gene>
<proteinExistence type="predicted"/>
<keyword evidence="1" id="KW-0812">Transmembrane</keyword>
<dbReference type="EMBL" id="CP035544">
    <property type="protein sequence ID" value="QBA64531.1"/>
    <property type="molecule type" value="Genomic_DNA"/>
</dbReference>
<dbReference type="Proteomes" id="UP000290889">
    <property type="component" value="Chromosome"/>
</dbReference>
<evidence type="ECO:0008006" key="4">
    <source>
        <dbReference type="Google" id="ProtNLM"/>
    </source>
</evidence>
<organism evidence="2 3">
    <name type="scientific">Muriicola soli</name>
    <dbReference type="NCBI Taxonomy" id="2507538"/>
    <lineage>
        <taxon>Bacteria</taxon>
        <taxon>Pseudomonadati</taxon>
        <taxon>Bacteroidota</taxon>
        <taxon>Flavobacteriia</taxon>
        <taxon>Flavobacteriales</taxon>
        <taxon>Flavobacteriaceae</taxon>
        <taxon>Muriicola</taxon>
    </lineage>
</organism>
<dbReference type="Pfam" id="PF03929">
    <property type="entry name" value="PepSY_TM"/>
    <property type="match status" value="1"/>
</dbReference>
<evidence type="ECO:0000313" key="3">
    <source>
        <dbReference type="Proteomes" id="UP000290889"/>
    </source>
</evidence>
<dbReference type="AlphaFoldDB" id="A0A411E9Z0"/>
<keyword evidence="1" id="KW-1133">Transmembrane helix</keyword>
<reference evidence="2 3" key="1">
    <citation type="submission" date="2019-01" db="EMBL/GenBank/DDBJ databases">
        <title>Muriicola soli sp. nov., isolated from soil.</title>
        <authorList>
            <person name="Kang H.J."/>
            <person name="Kim S.B."/>
        </authorList>
    </citation>
    <scope>NUCLEOTIDE SEQUENCE [LARGE SCALE GENOMIC DNA]</scope>
    <source>
        <strain evidence="2 3">MMS17-SY002</strain>
    </source>
</reference>
<protein>
    <recommendedName>
        <fullName evidence="4">PepSY domain-containing protein</fullName>
    </recommendedName>
</protein>